<dbReference type="AlphaFoldDB" id="Q551E7"/>
<dbReference type="RefSeq" id="XP_643046.1">
    <property type="nucleotide sequence ID" value="XM_637954.1"/>
</dbReference>
<dbReference type="InParanoid" id="Q551E7"/>
<gene>
    <name evidence="1" type="ORF">DDB_G0276635</name>
</gene>
<sequence>MLLKSLISISNKTNSSSLNCIHSETPLNNFSKNEIVSIKNATSFFTRPNFLNF</sequence>
<name>Q551E7_DICDI</name>
<reference evidence="1 2" key="1">
    <citation type="journal article" date="2005" name="Nature">
        <title>The genome of the social amoeba Dictyostelium discoideum.</title>
        <authorList>
            <consortium name="The Dictyostelium discoideum Sequencing Consortium"/>
            <person name="Eichinger L."/>
            <person name="Pachebat J.A."/>
            <person name="Glockner G."/>
            <person name="Rajandream M.A."/>
            <person name="Sucgang R."/>
            <person name="Berriman M."/>
            <person name="Song J."/>
            <person name="Olsen R."/>
            <person name="Szafranski K."/>
            <person name="Xu Q."/>
            <person name="Tunggal B."/>
            <person name="Kummerfeld S."/>
            <person name="Madera M."/>
            <person name="Konfortov B.A."/>
            <person name="Rivero F."/>
            <person name="Bankier A.T."/>
            <person name="Lehmann R."/>
            <person name="Hamlin N."/>
            <person name="Davies R."/>
            <person name="Gaudet P."/>
            <person name="Fey P."/>
            <person name="Pilcher K."/>
            <person name="Chen G."/>
            <person name="Saunders D."/>
            <person name="Sodergren E."/>
            <person name="Davis P."/>
            <person name="Kerhornou A."/>
            <person name="Nie X."/>
            <person name="Hall N."/>
            <person name="Anjard C."/>
            <person name="Hemphill L."/>
            <person name="Bason N."/>
            <person name="Farbrother P."/>
            <person name="Desany B."/>
            <person name="Just E."/>
            <person name="Morio T."/>
            <person name="Rost R."/>
            <person name="Churcher C."/>
            <person name="Cooper J."/>
            <person name="Haydock S."/>
            <person name="van Driessche N."/>
            <person name="Cronin A."/>
            <person name="Goodhead I."/>
            <person name="Muzny D."/>
            <person name="Mourier T."/>
            <person name="Pain A."/>
            <person name="Lu M."/>
            <person name="Harper D."/>
            <person name="Lindsay R."/>
            <person name="Hauser H."/>
            <person name="James K."/>
            <person name="Quiles M."/>
            <person name="Madan Babu M."/>
            <person name="Saito T."/>
            <person name="Buchrieser C."/>
            <person name="Wardroper A."/>
            <person name="Felder M."/>
            <person name="Thangavelu M."/>
            <person name="Johnson D."/>
            <person name="Knights A."/>
            <person name="Loulseged H."/>
            <person name="Mungall K."/>
            <person name="Oliver K."/>
            <person name="Price C."/>
            <person name="Quail M.A."/>
            <person name="Urushihara H."/>
            <person name="Hernandez J."/>
            <person name="Rabbinowitsch E."/>
            <person name="Steffen D."/>
            <person name="Sanders M."/>
            <person name="Ma J."/>
            <person name="Kohara Y."/>
            <person name="Sharp S."/>
            <person name="Simmonds M."/>
            <person name="Spiegler S."/>
            <person name="Tivey A."/>
            <person name="Sugano S."/>
            <person name="White B."/>
            <person name="Walker D."/>
            <person name="Woodward J."/>
            <person name="Winckler T."/>
            <person name="Tanaka Y."/>
            <person name="Shaulsky G."/>
            <person name="Schleicher M."/>
            <person name="Weinstock G."/>
            <person name="Rosenthal A."/>
            <person name="Cox E.C."/>
            <person name="Chisholm R.L."/>
            <person name="Gibbs R."/>
            <person name="Loomis W.F."/>
            <person name="Platzer M."/>
            <person name="Kay R.R."/>
            <person name="Williams J."/>
            <person name="Dear P.H."/>
            <person name="Noegel A.A."/>
            <person name="Barrell B."/>
            <person name="Kuspa A."/>
        </authorList>
    </citation>
    <scope>NUCLEOTIDE SEQUENCE [LARGE SCALE GENOMIC DNA]</scope>
    <source>
        <strain evidence="1 2">AX4</strain>
    </source>
</reference>
<dbReference type="KEGG" id="ddi:DDB_G0276635"/>
<proteinExistence type="predicted"/>
<dbReference type="VEuPathDB" id="AmoebaDB:DDB_G0276635"/>
<keyword evidence="2" id="KW-1185">Reference proteome</keyword>
<dbReference type="dictyBase" id="DDB_G0276635"/>
<dbReference type="HOGENOM" id="CLU_200039_1_0_1"/>
<dbReference type="EMBL" id="AAFI02000016">
    <property type="protein sequence ID" value="EAL69130.1"/>
    <property type="molecule type" value="Genomic_DNA"/>
</dbReference>
<dbReference type="PhylomeDB" id="Q551E7"/>
<dbReference type="GeneID" id="8620611"/>
<evidence type="ECO:0000313" key="2">
    <source>
        <dbReference type="Proteomes" id="UP000002195"/>
    </source>
</evidence>
<organism evidence="1 2">
    <name type="scientific">Dictyostelium discoideum</name>
    <name type="common">Social amoeba</name>
    <dbReference type="NCBI Taxonomy" id="44689"/>
    <lineage>
        <taxon>Eukaryota</taxon>
        <taxon>Amoebozoa</taxon>
        <taxon>Evosea</taxon>
        <taxon>Eumycetozoa</taxon>
        <taxon>Dictyostelia</taxon>
        <taxon>Dictyosteliales</taxon>
        <taxon>Dictyosteliaceae</taxon>
        <taxon>Dictyostelium</taxon>
    </lineage>
</organism>
<protein>
    <submittedName>
        <fullName evidence="1">Uncharacterized protein</fullName>
    </submittedName>
</protein>
<comment type="caution">
    <text evidence="1">The sequence shown here is derived from an EMBL/GenBank/DDBJ whole genome shotgun (WGS) entry which is preliminary data.</text>
</comment>
<dbReference type="Proteomes" id="UP000002195">
    <property type="component" value="Unassembled WGS sequence"/>
</dbReference>
<accession>Q551E7</accession>
<evidence type="ECO:0000313" key="1">
    <source>
        <dbReference type="EMBL" id="EAL69130.1"/>
    </source>
</evidence>
<dbReference type="PaxDb" id="44689-DDB0217832"/>